<dbReference type="PANTHER" id="PTHR36151">
    <property type="entry name" value="BLR2777 PROTEIN"/>
    <property type="match status" value="1"/>
</dbReference>
<dbReference type="InterPro" id="IPR018713">
    <property type="entry name" value="MPAB/Lcp_cat_dom"/>
</dbReference>
<keyword evidence="3" id="KW-1185">Reference proteome</keyword>
<organism evidence="2 3">
    <name type="scientific">Pontixanthobacter gangjinensis</name>
    <dbReference type="NCBI Taxonomy" id="1028742"/>
    <lineage>
        <taxon>Bacteria</taxon>
        <taxon>Pseudomonadati</taxon>
        <taxon>Pseudomonadota</taxon>
        <taxon>Alphaproteobacteria</taxon>
        <taxon>Sphingomonadales</taxon>
        <taxon>Erythrobacteraceae</taxon>
        <taxon>Pontixanthobacter</taxon>
    </lineage>
</organism>
<accession>A0A6I4SQM7</accession>
<dbReference type="Proteomes" id="UP000468943">
    <property type="component" value="Unassembled WGS sequence"/>
</dbReference>
<evidence type="ECO:0000259" key="1">
    <source>
        <dbReference type="Pfam" id="PF09995"/>
    </source>
</evidence>
<gene>
    <name evidence="2" type="ORF">GRI36_11285</name>
</gene>
<sequence length="280" mass="31704">MEITRPSELLRQTLVGRVRAVFNDTENGEQPVPPSDEALFERDSPIRLVHADAVSMMIGGIRSLLLQMLHPHALQGVLDHSNFREDMHGRLRRTAKFIAITTFGHHDEAEKMISRVNRIHEQVHGSLPDGTRYSARDPETLAWVHAAEATSFLEAYLRYVRPSMPLAEQDRYYAQFAIIARKLGADPVPQTRVEAEQLMRHFRTQLRSSAEAKEIARLVLTQKPDNAPPAIQKILGTTAVQMLQPFARNMLDLRHPGLAYVPARIGAKTIGKTLRWAFQQ</sequence>
<evidence type="ECO:0000313" key="3">
    <source>
        <dbReference type="Proteomes" id="UP000468943"/>
    </source>
</evidence>
<dbReference type="PANTHER" id="PTHR36151:SF3">
    <property type="entry name" value="ER-BOUND OXYGENASE MPAB_MPAB'_RUBBER OXYGENASE CATALYTIC DOMAIN-CONTAINING PROTEIN"/>
    <property type="match status" value="1"/>
</dbReference>
<dbReference type="AlphaFoldDB" id="A0A6I4SQM7"/>
<name>A0A6I4SQM7_9SPHN</name>
<dbReference type="GO" id="GO:0016491">
    <property type="term" value="F:oxidoreductase activity"/>
    <property type="evidence" value="ECO:0007669"/>
    <property type="project" value="InterPro"/>
</dbReference>
<reference evidence="2 3" key="1">
    <citation type="submission" date="2019-12" db="EMBL/GenBank/DDBJ databases">
        <title>Genomic-based taxomic classification of the family Erythrobacteraceae.</title>
        <authorList>
            <person name="Xu L."/>
        </authorList>
    </citation>
    <scope>NUCLEOTIDE SEQUENCE [LARGE SCALE GENOMIC DNA]</scope>
    <source>
        <strain evidence="2 3">JCM 17802</strain>
    </source>
</reference>
<protein>
    <submittedName>
        <fullName evidence="2">DUF2236 domain-containing protein</fullName>
    </submittedName>
</protein>
<dbReference type="EMBL" id="WTYS01000001">
    <property type="protein sequence ID" value="MXO57460.1"/>
    <property type="molecule type" value="Genomic_DNA"/>
</dbReference>
<dbReference type="Pfam" id="PF09995">
    <property type="entry name" value="MPAB_Lcp_cat"/>
    <property type="match status" value="1"/>
</dbReference>
<feature type="domain" description="ER-bound oxygenase mpaB/mpaB'/Rubber oxygenase catalytic" evidence="1">
    <location>
        <begin position="49"/>
        <end position="256"/>
    </location>
</feature>
<comment type="caution">
    <text evidence="2">The sequence shown here is derived from an EMBL/GenBank/DDBJ whole genome shotgun (WGS) entry which is preliminary data.</text>
</comment>
<proteinExistence type="predicted"/>
<dbReference type="OrthoDB" id="108890at2"/>
<evidence type="ECO:0000313" key="2">
    <source>
        <dbReference type="EMBL" id="MXO57460.1"/>
    </source>
</evidence>